<keyword evidence="3" id="KW-0812">Transmembrane</keyword>
<feature type="signal peptide" evidence="4">
    <location>
        <begin position="1"/>
        <end position="31"/>
    </location>
</feature>
<dbReference type="Gene3D" id="2.10.60.10">
    <property type="entry name" value="CD59"/>
    <property type="match status" value="2"/>
</dbReference>
<dbReference type="InterPro" id="IPR050918">
    <property type="entry name" value="CNF-like_PLA2_Inhibitor"/>
</dbReference>
<dbReference type="GO" id="GO:0005576">
    <property type="term" value="C:extracellular region"/>
    <property type="evidence" value="ECO:0007669"/>
    <property type="project" value="UniProtKB-SubCell"/>
</dbReference>
<dbReference type="SUPFAM" id="SSF57302">
    <property type="entry name" value="Snake toxin-like"/>
    <property type="match status" value="2"/>
</dbReference>
<evidence type="ECO:0000313" key="5">
    <source>
        <dbReference type="Ensembl" id="ENSLLEP00000017854.1"/>
    </source>
</evidence>
<evidence type="ECO:0008006" key="7">
    <source>
        <dbReference type="Google" id="ProtNLM"/>
    </source>
</evidence>
<dbReference type="OrthoDB" id="9907178at2759"/>
<evidence type="ECO:0000256" key="1">
    <source>
        <dbReference type="ARBA" id="ARBA00004613"/>
    </source>
</evidence>
<dbReference type="GeneTree" id="ENSGT00940000163304"/>
<evidence type="ECO:0000256" key="3">
    <source>
        <dbReference type="SAM" id="Phobius"/>
    </source>
</evidence>
<keyword evidence="2" id="KW-0964">Secreted</keyword>
<dbReference type="CDD" id="cd23572">
    <property type="entry name" value="TFP_LU_ECD_PINLYP_rpt2"/>
    <property type="match status" value="1"/>
</dbReference>
<keyword evidence="3" id="KW-1133">Transmembrane helix</keyword>
<accession>A0A8C5MSA6</accession>
<evidence type="ECO:0000256" key="2">
    <source>
        <dbReference type="ARBA" id="ARBA00022525"/>
    </source>
</evidence>
<organism evidence="5 6">
    <name type="scientific">Leptobrachium leishanense</name>
    <name type="common">Leishan spiny toad</name>
    <dbReference type="NCBI Taxonomy" id="445787"/>
    <lineage>
        <taxon>Eukaryota</taxon>
        <taxon>Metazoa</taxon>
        <taxon>Chordata</taxon>
        <taxon>Craniata</taxon>
        <taxon>Vertebrata</taxon>
        <taxon>Euteleostomi</taxon>
        <taxon>Amphibia</taxon>
        <taxon>Batrachia</taxon>
        <taxon>Anura</taxon>
        <taxon>Pelobatoidea</taxon>
        <taxon>Megophryidae</taxon>
        <taxon>Leptobrachium</taxon>
    </lineage>
</organism>
<reference evidence="5" key="1">
    <citation type="submission" date="2025-08" db="UniProtKB">
        <authorList>
            <consortium name="Ensembl"/>
        </authorList>
    </citation>
    <scope>IDENTIFICATION</scope>
</reference>
<feature type="transmembrane region" description="Helical" evidence="3">
    <location>
        <begin position="208"/>
        <end position="227"/>
    </location>
</feature>
<evidence type="ECO:0000256" key="4">
    <source>
        <dbReference type="SAM" id="SignalP"/>
    </source>
</evidence>
<keyword evidence="3" id="KW-0472">Membrane</keyword>
<dbReference type="PANTHER" id="PTHR20914">
    <property type="entry name" value="LY6/PLAUR DOMAIN-CONTAINING PROTEIN 8"/>
    <property type="match status" value="1"/>
</dbReference>
<keyword evidence="4" id="KW-0732">Signal</keyword>
<sequence length="229" mass="23882">MVCLSSCTSVTMRSVLGFLAVLLALISTGHALSCVQCVSLGMNFCNGLGASCPSDHMCGATYVETTGNGTVFSRNYMRYCVPTKECNLQGSLSIINNIVHRLGTTCCETDNCTPTLPILPSANTRLNGLVCSTCVTSASKWCHTTATMKCTGNENMCALQSTTNEGNVSMASALRGCATKSLCDLGRQTAGTAVQKIDVKYTCSSGTAGLYSGLTLSFIAILINGLGQS</sequence>
<reference evidence="5" key="2">
    <citation type="submission" date="2025-09" db="UniProtKB">
        <authorList>
            <consortium name="Ensembl"/>
        </authorList>
    </citation>
    <scope>IDENTIFICATION</scope>
</reference>
<dbReference type="Proteomes" id="UP000694569">
    <property type="component" value="Unplaced"/>
</dbReference>
<dbReference type="Ensembl" id="ENSLLET00000018552.1">
    <property type="protein sequence ID" value="ENSLLEP00000017854.1"/>
    <property type="gene ID" value="ENSLLEG00000011378.1"/>
</dbReference>
<name>A0A8C5MSA6_9ANUR</name>
<dbReference type="InterPro" id="IPR045860">
    <property type="entry name" value="Snake_toxin-like_sf"/>
</dbReference>
<evidence type="ECO:0000313" key="6">
    <source>
        <dbReference type="Proteomes" id="UP000694569"/>
    </source>
</evidence>
<comment type="subcellular location">
    <subcellularLocation>
        <location evidence="1">Secreted</location>
    </subcellularLocation>
</comment>
<dbReference type="AlphaFoldDB" id="A0A8C5MSA6"/>
<feature type="chain" id="PRO_5034566726" description="Sodefrin-like factor" evidence="4">
    <location>
        <begin position="32"/>
        <end position="229"/>
    </location>
</feature>
<keyword evidence="6" id="KW-1185">Reference proteome</keyword>
<proteinExistence type="predicted"/>
<dbReference type="PANTHER" id="PTHR20914:SF25">
    <property type="entry name" value="PHOSPHOLIPASE A2 INHIBITOR AND LY6_PLAUR DOMAIN-CONTAINING PROTEIN"/>
    <property type="match status" value="1"/>
</dbReference>
<protein>
    <recommendedName>
        <fullName evidence="7">Sodefrin-like factor</fullName>
    </recommendedName>
</protein>